<comment type="caution">
    <text evidence="2">The sequence shown here is derived from an EMBL/GenBank/DDBJ whole genome shotgun (WGS) entry which is preliminary data.</text>
</comment>
<sequence length="183" mass="19682">MTLLLTNEFPLSDEECQALQIDKREAHVAWLLLFSERGESAMVRAGYCNSITWDMLSLSKSYARAVEIMTKHFLSVVAAPAALAVQYKLLIAKDTAPGVKHQIGKTLMEMAGYGQGEAGDKPVDLDKLDASTLDALIQDLEARKQGMAKTISLTALGGSTIEADTGHSVPVSAPDDSQLADML</sequence>
<dbReference type="EMBL" id="JACIEE010000015">
    <property type="protein sequence ID" value="MBB3980107.1"/>
    <property type="molecule type" value="Genomic_DNA"/>
</dbReference>
<evidence type="ECO:0000256" key="1">
    <source>
        <dbReference type="SAM" id="MobiDB-lite"/>
    </source>
</evidence>
<proteinExistence type="predicted"/>
<keyword evidence="3" id="KW-1185">Reference proteome</keyword>
<protein>
    <submittedName>
        <fullName evidence="2">Uncharacterized protein</fullName>
    </submittedName>
</protein>
<gene>
    <name evidence="2" type="ORF">GGQ64_005354</name>
</gene>
<reference evidence="2 3" key="1">
    <citation type="submission" date="2020-08" db="EMBL/GenBank/DDBJ databases">
        <title>Genomic Encyclopedia of Type Strains, Phase IV (KMG-IV): sequencing the most valuable type-strain genomes for metagenomic binning, comparative biology and taxonomic classification.</title>
        <authorList>
            <person name="Goeker M."/>
        </authorList>
    </citation>
    <scope>NUCLEOTIDE SEQUENCE [LARGE SCALE GENOMIC DNA]</scope>
    <source>
        <strain evidence="2 3">DSM 100211</strain>
    </source>
</reference>
<dbReference type="RefSeq" id="WP_183808260.1">
    <property type="nucleotide sequence ID" value="NZ_JACIEE010000015.1"/>
</dbReference>
<dbReference type="AlphaFoldDB" id="A0A7W6DCD4"/>
<evidence type="ECO:0000313" key="3">
    <source>
        <dbReference type="Proteomes" id="UP000574761"/>
    </source>
</evidence>
<organism evidence="2 3">
    <name type="scientific">Mycoplana azooxidifex</name>
    <dbReference type="NCBI Taxonomy" id="1636188"/>
    <lineage>
        <taxon>Bacteria</taxon>
        <taxon>Pseudomonadati</taxon>
        <taxon>Pseudomonadota</taxon>
        <taxon>Alphaproteobacteria</taxon>
        <taxon>Hyphomicrobiales</taxon>
        <taxon>Rhizobiaceae</taxon>
        <taxon>Mycoplana</taxon>
    </lineage>
</organism>
<evidence type="ECO:0000313" key="2">
    <source>
        <dbReference type="EMBL" id="MBB3980107.1"/>
    </source>
</evidence>
<accession>A0A7W6DCD4</accession>
<name>A0A7W6DCD4_9HYPH</name>
<dbReference type="Proteomes" id="UP000574761">
    <property type="component" value="Unassembled WGS sequence"/>
</dbReference>
<feature type="region of interest" description="Disordered" evidence="1">
    <location>
        <begin position="164"/>
        <end position="183"/>
    </location>
</feature>